<dbReference type="GO" id="GO:0009691">
    <property type="term" value="P:cytokinin biosynthetic process"/>
    <property type="evidence" value="ECO:0007669"/>
    <property type="project" value="InterPro"/>
</dbReference>
<dbReference type="EMBL" id="CP041692">
    <property type="protein sequence ID" value="QDP98500.1"/>
    <property type="molecule type" value="Genomic_DNA"/>
</dbReference>
<dbReference type="Gene3D" id="3.40.50.450">
    <property type="match status" value="1"/>
</dbReference>
<evidence type="ECO:0000313" key="2">
    <source>
        <dbReference type="EMBL" id="QDP98500.1"/>
    </source>
</evidence>
<sequence>MSAGSCPQPTSTTAARAPVIEVTAAVRIDRGPVPDFVVSAECWVARRLVRGRLSATSTPCGCWGTHPSYGFGRGPDTYDGLNLRANLPVRRHRHQPVRRSVICSQPSATRRHEPSRAPSVLPRTFLPAPQRRRCAGARVASRYVGGVRICVFCGSSTGRIPAYAQAAAGLGRLLAERGIGLVYGGATVGTMGVMADAALAAGGQVYGVIPGQLVDREIAHRSLTELYEVADMHQRKAKMAELADAFIALPGGAGTLEELFEVWTWAQLGLHNKPIGLLDVAGYFQLMTPLLDHMVAEGFLKPQYREALQIDADPELLLKRLAAVEPPPPKWSGAAASAGDKER</sequence>
<gene>
    <name evidence="2" type="ORF">FOE78_01055</name>
</gene>
<protein>
    <submittedName>
        <fullName evidence="2">TIGR00730 family Rossman fold protein</fullName>
    </submittedName>
</protein>
<dbReference type="GO" id="GO:0005829">
    <property type="term" value="C:cytosol"/>
    <property type="evidence" value="ECO:0007669"/>
    <property type="project" value="TreeGrafter"/>
</dbReference>
<dbReference type="AlphaFoldDB" id="A0A516Q4Y1"/>
<dbReference type="PANTHER" id="PTHR31223">
    <property type="entry name" value="LOG FAMILY PROTEIN YJL055W"/>
    <property type="match status" value="1"/>
</dbReference>
<dbReference type="InterPro" id="IPR005269">
    <property type="entry name" value="LOG"/>
</dbReference>
<comment type="similarity">
    <text evidence="1">Belongs to the LOG family.</text>
</comment>
<dbReference type="GO" id="GO:0016799">
    <property type="term" value="F:hydrolase activity, hydrolyzing N-glycosyl compounds"/>
    <property type="evidence" value="ECO:0007669"/>
    <property type="project" value="TreeGrafter"/>
</dbReference>
<name>A0A516Q4Y1_9ACTN</name>
<proteinExistence type="inferred from homology"/>
<evidence type="ECO:0000256" key="1">
    <source>
        <dbReference type="ARBA" id="ARBA00006763"/>
    </source>
</evidence>
<evidence type="ECO:0000313" key="3">
    <source>
        <dbReference type="Proteomes" id="UP000319263"/>
    </source>
</evidence>
<dbReference type="PANTHER" id="PTHR31223:SF70">
    <property type="entry name" value="LOG FAMILY PROTEIN YJL055W"/>
    <property type="match status" value="1"/>
</dbReference>
<dbReference type="SUPFAM" id="SSF102405">
    <property type="entry name" value="MCP/YpsA-like"/>
    <property type="match status" value="1"/>
</dbReference>
<keyword evidence="3" id="KW-1185">Reference proteome</keyword>
<dbReference type="OrthoDB" id="9801098at2"/>
<accession>A0A516Q4Y1</accession>
<dbReference type="Proteomes" id="UP000319263">
    <property type="component" value="Chromosome"/>
</dbReference>
<dbReference type="KEGG" id="mik:FOE78_01055"/>
<reference evidence="2 3" key="1">
    <citation type="submission" date="2019-07" db="EMBL/GenBank/DDBJ databases">
        <title>Microlunatus dokdonensis sp. nov. isolated from the rhizospheric soil of the wild plant Elymus tsukushiensis.</title>
        <authorList>
            <person name="Ghim S.-Y."/>
            <person name="Hwang Y.-J."/>
            <person name="Son J.-S."/>
            <person name="Shin J.-H."/>
        </authorList>
    </citation>
    <scope>NUCLEOTIDE SEQUENCE [LARGE SCALE GENOMIC DNA]</scope>
    <source>
        <strain evidence="2 3">KUDC0627</strain>
    </source>
</reference>
<dbReference type="NCBIfam" id="TIGR00730">
    <property type="entry name" value="Rossman fold protein, TIGR00730 family"/>
    <property type="match status" value="1"/>
</dbReference>
<dbReference type="Pfam" id="PF03641">
    <property type="entry name" value="Lysine_decarbox"/>
    <property type="match status" value="1"/>
</dbReference>
<dbReference type="InterPro" id="IPR031100">
    <property type="entry name" value="LOG_fam"/>
</dbReference>
<organism evidence="2 3">
    <name type="scientific">Microlunatus elymi</name>
    <dbReference type="NCBI Taxonomy" id="2596828"/>
    <lineage>
        <taxon>Bacteria</taxon>
        <taxon>Bacillati</taxon>
        <taxon>Actinomycetota</taxon>
        <taxon>Actinomycetes</taxon>
        <taxon>Propionibacteriales</taxon>
        <taxon>Propionibacteriaceae</taxon>
        <taxon>Microlunatus</taxon>
    </lineage>
</organism>